<feature type="region of interest" description="Disordered" evidence="1">
    <location>
        <begin position="205"/>
        <end position="246"/>
    </location>
</feature>
<feature type="region of interest" description="Disordered" evidence="1">
    <location>
        <begin position="1"/>
        <end position="119"/>
    </location>
</feature>
<feature type="compositionally biased region" description="Pro residues" evidence="1">
    <location>
        <begin position="223"/>
        <end position="239"/>
    </location>
</feature>
<name>A0A5J5EJG2_9PEZI</name>
<feature type="compositionally biased region" description="Basic residues" evidence="1">
    <location>
        <begin position="51"/>
        <end position="62"/>
    </location>
</feature>
<sequence>MAAETETSDSRCYNTKRPESAATTRSPRPGSHSEIRAPLQDSGSVQQMTKKSTKKANRKRNRNAATGSTSKPRDDDPAEQQQHAPSLAPNGEALTNKPSTSSQQRQALPIVPERTQAPPVARPNIKTVCYLPSYFGARQKLTASQLALGCWIEHDPIAQPEPRTSAIHAWWRNLQVSQSNGYRLWQLRILRYWNHTTDETRAVEDLLSSREPPPQQTQVTPPLRRPNPPQRPYSAPPLLDPETVEG</sequence>
<accession>A0A5J5EJG2</accession>
<comment type="caution">
    <text evidence="2">The sequence shown here is derived from an EMBL/GenBank/DDBJ whole genome shotgun (WGS) entry which is preliminary data.</text>
</comment>
<dbReference type="EMBL" id="VXIS01000271">
    <property type="protein sequence ID" value="KAA8895344.1"/>
    <property type="molecule type" value="Genomic_DNA"/>
</dbReference>
<gene>
    <name evidence="2" type="ORF">FN846DRAFT_911875</name>
</gene>
<protein>
    <submittedName>
        <fullName evidence="2">Uncharacterized protein</fullName>
    </submittedName>
</protein>
<feature type="compositionally biased region" description="Polar residues" evidence="1">
    <location>
        <begin position="96"/>
        <end position="106"/>
    </location>
</feature>
<proteinExistence type="predicted"/>
<dbReference type="InParanoid" id="A0A5J5EJG2"/>
<evidence type="ECO:0000313" key="3">
    <source>
        <dbReference type="Proteomes" id="UP000326924"/>
    </source>
</evidence>
<keyword evidence="3" id="KW-1185">Reference proteome</keyword>
<evidence type="ECO:0000256" key="1">
    <source>
        <dbReference type="SAM" id="MobiDB-lite"/>
    </source>
</evidence>
<reference evidence="2 3" key="1">
    <citation type="submission" date="2019-09" db="EMBL/GenBank/DDBJ databases">
        <title>Draft genome of the ectomycorrhizal ascomycete Sphaerosporella brunnea.</title>
        <authorList>
            <consortium name="DOE Joint Genome Institute"/>
            <person name="Benucci G.M."/>
            <person name="Marozzi G."/>
            <person name="Antonielli L."/>
            <person name="Sanchez S."/>
            <person name="Marco P."/>
            <person name="Wang X."/>
            <person name="Falini L.B."/>
            <person name="Barry K."/>
            <person name="Haridas S."/>
            <person name="Lipzen A."/>
            <person name="Labutti K."/>
            <person name="Grigoriev I.V."/>
            <person name="Murat C."/>
            <person name="Martin F."/>
            <person name="Albertini E."/>
            <person name="Donnini D."/>
            <person name="Bonito G."/>
        </authorList>
    </citation>
    <scope>NUCLEOTIDE SEQUENCE [LARGE SCALE GENOMIC DNA]</scope>
    <source>
        <strain evidence="2 3">Sb_GMNB300</strain>
    </source>
</reference>
<dbReference type="Proteomes" id="UP000326924">
    <property type="component" value="Unassembled WGS sequence"/>
</dbReference>
<dbReference type="AlphaFoldDB" id="A0A5J5EJG2"/>
<organism evidence="2 3">
    <name type="scientific">Sphaerosporella brunnea</name>
    <dbReference type="NCBI Taxonomy" id="1250544"/>
    <lineage>
        <taxon>Eukaryota</taxon>
        <taxon>Fungi</taxon>
        <taxon>Dikarya</taxon>
        <taxon>Ascomycota</taxon>
        <taxon>Pezizomycotina</taxon>
        <taxon>Pezizomycetes</taxon>
        <taxon>Pezizales</taxon>
        <taxon>Pyronemataceae</taxon>
        <taxon>Sphaerosporella</taxon>
    </lineage>
</organism>
<evidence type="ECO:0000313" key="2">
    <source>
        <dbReference type="EMBL" id="KAA8895344.1"/>
    </source>
</evidence>